<keyword evidence="2" id="KW-0808">Transferase</keyword>
<feature type="binding site" evidence="7">
    <location>
        <position position="153"/>
    </location>
    <ligand>
        <name>Zn(2+)</name>
        <dbReference type="ChEBI" id="CHEBI:29105"/>
    </ligand>
</feature>
<keyword evidence="3 7" id="KW-0479">Metal-binding</keyword>
<dbReference type="Pfam" id="PF02146">
    <property type="entry name" value="SIR2"/>
    <property type="match status" value="1"/>
</dbReference>
<dbReference type="InterPro" id="IPR003000">
    <property type="entry name" value="Sirtuin"/>
</dbReference>
<feature type="binding site" evidence="7">
    <location>
        <position position="137"/>
    </location>
    <ligand>
        <name>Zn(2+)</name>
        <dbReference type="ChEBI" id="CHEBI:29105"/>
    </ligand>
</feature>
<feature type="binding site" evidence="7">
    <location>
        <position position="134"/>
    </location>
    <ligand>
        <name>Zn(2+)</name>
        <dbReference type="ChEBI" id="CHEBI:29105"/>
    </ligand>
</feature>
<dbReference type="InterPro" id="IPR029035">
    <property type="entry name" value="DHS-like_NAD/FAD-binding_dom"/>
</dbReference>
<feature type="active site" description="Proton acceptor" evidence="7">
    <location>
        <position position="126"/>
    </location>
</feature>
<dbReference type="InterPro" id="IPR050134">
    <property type="entry name" value="NAD-dep_sirtuin_deacylases"/>
</dbReference>
<evidence type="ECO:0000256" key="2">
    <source>
        <dbReference type="ARBA" id="ARBA00022679"/>
    </source>
</evidence>
<evidence type="ECO:0000313" key="10">
    <source>
        <dbReference type="Proteomes" id="UP001165085"/>
    </source>
</evidence>
<name>A0A9W7ENN4_9STRA</name>
<evidence type="ECO:0000256" key="5">
    <source>
        <dbReference type="ARBA" id="ARBA00022833"/>
    </source>
</evidence>
<dbReference type="PROSITE" id="PS50305">
    <property type="entry name" value="SIRTUIN"/>
    <property type="match status" value="1"/>
</dbReference>
<gene>
    <name evidence="9" type="ORF">TrST_g9409</name>
</gene>
<evidence type="ECO:0000256" key="6">
    <source>
        <dbReference type="ARBA" id="ARBA00023027"/>
    </source>
</evidence>
<evidence type="ECO:0000256" key="7">
    <source>
        <dbReference type="PROSITE-ProRule" id="PRU00236"/>
    </source>
</evidence>
<dbReference type="GO" id="GO:0017136">
    <property type="term" value="F:histone deacetylase activity, NAD-dependent"/>
    <property type="evidence" value="ECO:0007669"/>
    <property type="project" value="TreeGrafter"/>
</dbReference>
<dbReference type="SUPFAM" id="SSF52467">
    <property type="entry name" value="DHS-like NAD/FAD-binding domain"/>
    <property type="match status" value="1"/>
</dbReference>
<dbReference type="GO" id="GO:0005634">
    <property type="term" value="C:nucleus"/>
    <property type="evidence" value="ECO:0007669"/>
    <property type="project" value="TreeGrafter"/>
</dbReference>
<protein>
    <recommendedName>
        <fullName evidence="8">Deacetylase sirtuin-type domain-containing protein</fullName>
    </recommendedName>
</protein>
<evidence type="ECO:0000256" key="3">
    <source>
        <dbReference type="ARBA" id="ARBA00022723"/>
    </source>
</evidence>
<dbReference type="GO" id="GO:0008270">
    <property type="term" value="F:zinc ion binding"/>
    <property type="evidence" value="ECO:0007669"/>
    <property type="project" value="UniProtKB-KW"/>
</dbReference>
<sequence>MASAEVSNPYLPLLRSSSSAIFLLGAGISTSIGIPDFRSKDGLYASLKLEEYGLNAPEDLFDYEHFCASPAGFFKWSLDSLTLQTTGSKFHRFLSTLKNLHRIYTQNIDGLESSSGVPDSKIVHCHGSLQNSTCQTCNHKYPTPSFTGKVPLCPVPTSPLVVGPRTSSRVKKKQKLTCEGILKPDITFFGEPLQSVVSKTIGKDRLKSDLITVVGTSLKVEPFSKIVNCFEGKKVLVNRDYVGFPGEGRWDCVFLCDSDEVVEEEGTTWREVVKGVFLGRGGVWDEERYQKLLSKKKEKGQGQGQGQGAEPVVVETVTCDACMTKTGRPFYTCEICEGFDLCEGCVGKEEGGKRHRVEEGEDHRFRFCA</sequence>
<evidence type="ECO:0000256" key="1">
    <source>
        <dbReference type="ARBA" id="ARBA00001947"/>
    </source>
</evidence>
<dbReference type="InterPro" id="IPR026590">
    <property type="entry name" value="Ssirtuin_cat_dom"/>
</dbReference>
<proteinExistence type="predicted"/>
<keyword evidence="6" id="KW-0520">NAD</keyword>
<dbReference type="Gene3D" id="3.30.60.90">
    <property type="match status" value="1"/>
</dbReference>
<dbReference type="SMART" id="SM00291">
    <property type="entry name" value="ZnF_ZZ"/>
    <property type="match status" value="1"/>
</dbReference>
<evidence type="ECO:0000256" key="4">
    <source>
        <dbReference type="ARBA" id="ARBA00022771"/>
    </source>
</evidence>
<dbReference type="SUPFAM" id="SSF57850">
    <property type="entry name" value="RING/U-box"/>
    <property type="match status" value="1"/>
</dbReference>
<reference evidence="10" key="1">
    <citation type="journal article" date="2023" name="Commun. Biol.">
        <title>Genome analysis of Parmales, the sister group of diatoms, reveals the evolutionary specialization of diatoms from phago-mixotrophs to photoautotrophs.</title>
        <authorList>
            <person name="Ban H."/>
            <person name="Sato S."/>
            <person name="Yoshikawa S."/>
            <person name="Yamada K."/>
            <person name="Nakamura Y."/>
            <person name="Ichinomiya M."/>
            <person name="Sato N."/>
            <person name="Blanc-Mathieu R."/>
            <person name="Endo H."/>
            <person name="Kuwata A."/>
            <person name="Ogata H."/>
        </authorList>
    </citation>
    <scope>NUCLEOTIDE SEQUENCE [LARGE SCALE GENOMIC DNA]</scope>
    <source>
        <strain evidence="10">NIES 3701</strain>
    </source>
</reference>
<feature type="binding site" evidence="7">
    <location>
        <position position="178"/>
    </location>
    <ligand>
        <name>Zn(2+)</name>
        <dbReference type="ChEBI" id="CHEBI:29105"/>
    </ligand>
</feature>
<dbReference type="GO" id="GO:0070403">
    <property type="term" value="F:NAD+ binding"/>
    <property type="evidence" value="ECO:0007669"/>
    <property type="project" value="InterPro"/>
</dbReference>
<dbReference type="EMBL" id="BRXY01000286">
    <property type="protein sequence ID" value="GMH83893.1"/>
    <property type="molecule type" value="Genomic_DNA"/>
</dbReference>
<dbReference type="Pfam" id="PF00569">
    <property type="entry name" value="ZZ"/>
    <property type="match status" value="1"/>
</dbReference>
<accession>A0A9W7ENN4</accession>
<dbReference type="AlphaFoldDB" id="A0A9W7ENN4"/>
<evidence type="ECO:0000313" key="9">
    <source>
        <dbReference type="EMBL" id="GMH83893.1"/>
    </source>
</evidence>
<evidence type="ECO:0000259" key="8">
    <source>
        <dbReference type="PROSITE" id="PS50305"/>
    </source>
</evidence>
<organism evidence="9 10">
    <name type="scientific">Triparma strigata</name>
    <dbReference type="NCBI Taxonomy" id="1606541"/>
    <lineage>
        <taxon>Eukaryota</taxon>
        <taxon>Sar</taxon>
        <taxon>Stramenopiles</taxon>
        <taxon>Ochrophyta</taxon>
        <taxon>Bolidophyceae</taxon>
        <taxon>Parmales</taxon>
        <taxon>Triparmaceae</taxon>
        <taxon>Triparma</taxon>
    </lineage>
</organism>
<keyword evidence="10" id="KW-1185">Reference proteome</keyword>
<keyword evidence="5 7" id="KW-0862">Zinc</keyword>
<dbReference type="Gene3D" id="3.30.1600.10">
    <property type="entry name" value="SIR2/SIRT2 'Small Domain"/>
    <property type="match status" value="1"/>
</dbReference>
<dbReference type="OrthoDB" id="420264at2759"/>
<comment type="cofactor">
    <cofactor evidence="1">
        <name>Zn(2+)</name>
        <dbReference type="ChEBI" id="CHEBI:29105"/>
    </cofactor>
</comment>
<feature type="domain" description="Deacetylase sirtuin-type" evidence="8">
    <location>
        <begin position="1"/>
        <end position="268"/>
    </location>
</feature>
<dbReference type="PANTHER" id="PTHR11085:SF9">
    <property type="entry name" value="NAD-DEPENDENT PROTEIN DEACETYLASE SIRTUIN-1"/>
    <property type="match status" value="1"/>
</dbReference>
<dbReference type="InterPro" id="IPR000433">
    <property type="entry name" value="Znf_ZZ"/>
</dbReference>
<dbReference type="PANTHER" id="PTHR11085">
    <property type="entry name" value="NAD-DEPENDENT PROTEIN DEACYLASE SIRTUIN-5, MITOCHONDRIAL-RELATED"/>
    <property type="match status" value="1"/>
</dbReference>
<dbReference type="Proteomes" id="UP001165085">
    <property type="component" value="Unassembled WGS sequence"/>
</dbReference>
<dbReference type="InterPro" id="IPR026591">
    <property type="entry name" value="Sirtuin_cat_small_dom_sf"/>
</dbReference>
<comment type="caution">
    <text evidence="9">The sequence shown here is derived from an EMBL/GenBank/DDBJ whole genome shotgun (WGS) entry which is preliminary data.</text>
</comment>
<keyword evidence="4" id="KW-0863">Zinc-finger</keyword>
<dbReference type="InterPro" id="IPR043145">
    <property type="entry name" value="Znf_ZZ_sf"/>
</dbReference>
<dbReference type="Gene3D" id="3.40.50.1220">
    <property type="entry name" value="TPP-binding domain"/>
    <property type="match status" value="1"/>
</dbReference>